<evidence type="ECO:0000313" key="2">
    <source>
        <dbReference type="EMBL" id="KAJ8954405.1"/>
    </source>
</evidence>
<protein>
    <recommendedName>
        <fullName evidence="1">NADP-dependent oxidoreductase domain-containing protein</fullName>
    </recommendedName>
</protein>
<dbReference type="InterPro" id="IPR020471">
    <property type="entry name" value="AKR"/>
</dbReference>
<dbReference type="EMBL" id="JAPWTK010000048">
    <property type="protein sequence ID" value="KAJ8954405.1"/>
    <property type="molecule type" value="Genomic_DNA"/>
</dbReference>
<evidence type="ECO:0000313" key="3">
    <source>
        <dbReference type="Proteomes" id="UP001162162"/>
    </source>
</evidence>
<dbReference type="PANTHER" id="PTHR42686:SF1">
    <property type="entry name" value="GH17980P-RELATED"/>
    <property type="match status" value="1"/>
</dbReference>
<dbReference type="CDD" id="cd19163">
    <property type="entry name" value="AKR_galDH"/>
    <property type="match status" value="1"/>
</dbReference>
<dbReference type="AlphaFoldDB" id="A0AAV8YSM1"/>
<proteinExistence type="predicted"/>
<dbReference type="InterPro" id="IPR044479">
    <property type="entry name" value="LGALDH-like"/>
</dbReference>
<sequence length="345" mass="38816">MELPATFVPGFHDENEVRKMKYNDLGRTGLKVSQLSLGAGGFSDLYGGFDIEECKKTVHEALRRGINYIDTAPYYGQGVSEEVLGKCLEGIPRKAYYIATKVGRYEKDPPNLRFNFTAEKTKESVETSLRRLRLDYIDIIQVHDIEFAPSLDIVLNETLPTLGKIVKQGKAKFIGVTGYPVSKLWECIQASTIKINTVLSYCRLTMFDNTLKSYIPNFKAKHLGIICAAANSMGLLSSLGPPDWHPAAQEIRDVCTEAREYCKEKGVELGKLAVYYTLQQEGPDTVLVGMNSVKYLTYNLDVVNNGLSQKEKDAYEEVLKILSKMKQTHWENVEVEAYRKALKGQ</sequence>
<comment type="caution">
    <text evidence="2">The sequence shown here is derived from an EMBL/GenBank/DDBJ whole genome shotgun (WGS) entry which is preliminary data.</text>
</comment>
<name>A0AAV8YSM1_9CUCU</name>
<dbReference type="Proteomes" id="UP001162162">
    <property type="component" value="Unassembled WGS sequence"/>
</dbReference>
<dbReference type="GO" id="GO:0010349">
    <property type="term" value="F:L-galactose dehydrogenase activity"/>
    <property type="evidence" value="ECO:0007669"/>
    <property type="project" value="InterPro"/>
</dbReference>
<accession>A0AAV8YSM1</accession>
<dbReference type="FunFam" id="3.20.20.100:FF:000011">
    <property type="entry name" value="Aldo/keto reductase"/>
    <property type="match status" value="1"/>
</dbReference>
<dbReference type="SUPFAM" id="SSF51430">
    <property type="entry name" value="NAD(P)-linked oxidoreductase"/>
    <property type="match status" value="1"/>
</dbReference>
<dbReference type="Pfam" id="PF00248">
    <property type="entry name" value="Aldo_ket_red"/>
    <property type="match status" value="1"/>
</dbReference>
<organism evidence="2 3">
    <name type="scientific">Aromia moschata</name>
    <dbReference type="NCBI Taxonomy" id="1265417"/>
    <lineage>
        <taxon>Eukaryota</taxon>
        <taxon>Metazoa</taxon>
        <taxon>Ecdysozoa</taxon>
        <taxon>Arthropoda</taxon>
        <taxon>Hexapoda</taxon>
        <taxon>Insecta</taxon>
        <taxon>Pterygota</taxon>
        <taxon>Neoptera</taxon>
        <taxon>Endopterygota</taxon>
        <taxon>Coleoptera</taxon>
        <taxon>Polyphaga</taxon>
        <taxon>Cucujiformia</taxon>
        <taxon>Chrysomeloidea</taxon>
        <taxon>Cerambycidae</taxon>
        <taxon>Cerambycinae</taxon>
        <taxon>Callichromatini</taxon>
        <taxon>Aromia</taxon>
    </lineage>
</organism>
<gene>
    <name evidence="2" type="ORF">NQ318_011079</name>
</gene>
<dbReference type="PANTHER" id="PTHR42686">
    <property type="entry name" value="GH17980P-RELATED"/>
    <property type="match status" value="1"/>
</dbReference>
<evidence type="ECO:0000259" key="1">
    <source>
        <dbReference type="Pfam" id="PF00248"/>
    </source>
</evidence>
<dbReference type="PRINTS" id="PR00069">
    <property type="entry name" value="ALDKETRDTASE"/>
</dbReference>
<dbReference type="InterPro" id="IPR036812">
    <property type="entry name" value="NAD(P)_OxRdtase_dom_sf"/>
</dbReference>
<feature type="domain" description="NADP-dependent oxidoreductase" evidence="1">
    <location>
        <begin position="35"/>
        <end position="318"/>
    </location>
</feature>
<dbReference type="InterPro" id="IPR023210">
    <property type="entry name" value="NADP_OxRdtase_dom"/>
</dbReference>
<keyword evidence="3" id="KW-1185">Reference proteome</keyword>
<dbReference type="GO" id="GO:0005829">
    <property type="term" value="C:cytosol"/>
    <property type="evidence" value="ECO:0007669"/>
    <property type="project" value="TreeGrafter"/>
</dbReference>
<dbReference type="Gene3D" id="3.20.20.100">
    <property type="entry name" value="NADP-dependent oxidoreductase domain"/>
    <property type="match status" value="1"/>
</dbReference>
<reference evidence="2" key="1">
    <citation type="journal article" date="2023" name="Insect Mol. Biol.">
        <title>Genome sequencing provides insights into the evolution of gene families encoding plant cell wall-degrading enzymes in longhorned beetles.</title>
        <authorList>
            <person name="Shin N.R."/>
            <person name="Okamura Y."/>
            <person name="Kirsch R."/>
            <person name="Pauchet Y."/>
        </authorList>
    </citation>
    <scope>NUCLEOTIDE SEQUENCE</scope>
    <source>
        <strain evidence="2">AMC_N1</strain>
    </source>
</reference>